<evidence type="ECO:0000313" key="1">
    <source>
        <dbReference type="EMBL" id="SDO07424.1"/>
    </source>
</evidence>
<evidence type="ECO:0008006" key="3">
    <source>
        <dbReference type="Google" id="ProtNLM"/>
    </source>
</evidence>
<keyword evidence="2" id="KW-1185">Reference proteome</keyword>
<sequence length="123" mass="14781">MTEYEEHLQKYRRNKEFLRLGLNQNRIGCPHWEIVAQYYACIHLIEAVLHRQFNEEILRYAERTERMYEHPKVFGGCIPYYKSLAVLAHTARYKSMGLTDEADKKQARLYLKRIEQALKAYIV</sequence>
<proteinExistence type="predicted"/>
<dbReference type="Proteomes" id="UP000199182">
    <property type="component" value="Unassembled WGS sequence"/>
</dbReference>
<name>A0A1H0GKN6_9FIRM</name>
<dbReference type="EMBL" id="FNID01000052">
    <property type="protein sequence ID" value="SDO07424.1"/>
    <property type="molecule type" value="Genomic_DNA"/>
</dbReference>
<dbReference type="RefSeq" id="WP_092643427.1">
    <property type="nucleotide sequence ID" value="NZ_FNID01000052.1"/>
</dbReference>
<dbReference type="AlphaFoldDB" id="A0A1H0GKN6"/>
<gene>
    <name evidence="1" type="ORF">SAMN05192585_1523</name>
</gene>
<protein>
    <recommendedName>
        <fullName evidence="3">HEPN domain-containing protein</fullName>
    </recommendedName>
</protein>
<reference evidence="1 2" key="1">
    <citation type="submission" date="2016-10" db="EMBL/GenBank/DDBJ databases">
        <authorList>
            <person name="de Groot N.N."/>
        </authorList>
    </citation>
    <scope>NUCLEOTIDE SEQUENCE [LARGE SCALE GENOMIC DNA]</scope>
    <source>
        <strain evidence="1 2">CGMCC 1.5012</strain>
    </source>
</reference>
<organism evidence="1 2">
    <name type="scientific">Acetanaerobacterium elongatum</name>
    <dbReference type="NCBI Taxonomy" id="258515"/>
    <lineage>
        <taxon>Bacteria</taxon>
        <taxon>Bacillati</taxon>
        <taxon>Bacillota</taxon>
        <taxon>Clostridia</taxon>
        <taxon>Eubacteriales</taxon>
        <taxon>Oscillospiraceae</taxon>
        <taxon>Acetanaerobacterium</taxon>
    </lineage>
</organism>
<accession>A0A1H0GKN6</accession>
<dbReference type="OrthoDB" id="10005448at2"/>
<evidence type="ECO:0000313" key="2">
    <source>
        <dbReference type="Proteomes" id="UP000199182"/>
    </source>
</evidence>